<proteinExistence type="inferred from homology"/>
<protein>
    <recommendedName>
        <fullName evidence="12 13">DNA primase</fullName>
        <ecNumber evidence="12">2.7.7.101</ecNumber>
    </recommendedName>
</protein>
<dbReference type="HAMAP" id="MF_00974">
    <property type="entry name" value="DNA_primase_DnaG"/>
    <property type="match status" value="1"/>
</dbReference>
<dbReference type="GO" id="GO:0003677">
    <property type="term" value="F:DNA binding"/>
    <property type="evidence" value="ECO:0007669"/>
    <property type="project" value="UniProtKB-KW"/>
</dbReference>
<dbReference type="Gene3D" id="3.90.980.10">
    <property type="entry name" value="DNA primase, catalytic core, N-terminal domain"/>
    <property type="match status" value="1"/>
</dbReference>
<dbReference type="InterPro" id="IPR050219">
    <property type="entry name" value="DnaG_primase"/>
</dbReference>
<dbReference type="InterPro" id="IPR030846">
    <property type="entry name" value="DnaG_bac"/>
</dbReference>
<gene>
    <name evidence="12" type="primary">dnaG</name>
    <name evidence="16" type="ORF">A3D44_02140</name>
</gene>
<evidence type="ECO:0000259" key="15">
    <source>
        <dbReference type="PROSITE" id="PS50880"/>
    </source>
</evidence>
<dbReference type="Proteomes" id="UP000178820">
    <property type="component" value="Unassembled WGS sequence"/>
</dbReference>
<keyword evidence="7 12" id="KW-0863">Zinc-finger</keyword>
<keyword evidence="3 12" id="KW-0808">Transferase</keyword>
<evidence type="ECO:0000256" key="9">
    <source>
        <dbReference type="ARBA" id="ARBA00022842"/>
    </source>
</evidence>
<dbReference type="InterPro" id="IPR036977">
    <property type="entry name" value="DNA_primase_Znf_CHC2"/>
</dbReference>
<evidence type="ECO:0000256" key="11">
    <source>
        <dbReference type="ARBA" id="ARBA00023163"/>
    </source>
</evidence>
<evidence type="ECO:0000313" key="16">
    <source>
        <dbReference type="EMBL" id="OGZ68774.1"/>
    </source>
</evidence>
<dbReference type="CDD" id="cd03364">
    <property type="entry name" value="TOPRIM_DnaG_primases"/>
    <property type="match status" value="1"/>
</dbReference>
<comment type="cofactor">
    <cofactor evidence="12 13 14">
        <name>Zn(2+)</name>
        <dbReference type="ChEBI" id="CHEBI:29105"/>
    </cofactor>
    <text evidence="12 13 14">Binds 1 zinc ion per monomer.</text>
</comment>
<keyword evidence="2 12" id="KW-0639">Primosome</keyword>
<dbReference type="GO" id="GO:0005737">
    <property type="term" value="C:cytoplasm"/>
    <property type="evidence" value="ECO:0007669"/>
    <property type="project" value="TreeGrafter"/>
</dbReference>
<keyword evidence="6 12" id="KW-0479">Metal-binding</keyword>
<dbReference type="InterPro" id="IPR037068">
    <property type="entry name" value="DNA_primase_core_N_sf"/>
</dbReference>
<comment type="catalytic activity">
    <reaction evidence="12">
        <text>ssDNA + n NTP = ssDNA/pppN(pN)n-1 hybrid + (n-1) diphosphate.</text>
        <dbReference type="EC" id="2.7.7.101"/>
    </reaction>
</comment>
<keyword evidence="10 12" id="KW-0238">DNA-binding</keyword>
<evidence type="ECO:0000256" key="13">
    <source>
        <dbReference type="PIRNR" id="PIRNR002811"/>
    </source>
</evidence>
<keyword evidence="11 12" id="KW-0804">Transcription</keyword>
<dbReference type="EC" id="2.7.7.101" evidence="12"/>
<dbReference type="STRING" id="1802207.A3D44_02140"/>
<comment type="function">
    <text evidence="12 13">RNA polymerase that catalyzes the synthesis of short RNA molecules used as primers for DNA polymerase during DNA replication.</text>
</comment>
<dbReference type="SUPFAM" id="SSF57783">
    <property type="entry name" value="Zinc beta-ribbon"/>
    <property type="match status" value="1"/>
</dbReference>
<name>A0A1G2I1T0_9BACT</name>
<dbReference type="AlphaFoldDB" id="A0A1G2I1T0"/>
<dbReference type="InterPro" id="IPR006171">
    <property type="entry name" value="TOPRIM_dom"/>
</dbReference>
<dbReference type="FunFam" id="3.90.580.10:FF:000001">
    <property type="entry name" value="DNA primase"/>
    <property type="match status" value="1"/>
</dbReference>
<sequence length="604" mass="67957">MNEELEEIKNKLNVVDVVGSYVKLTKTGANLRGICPFHSEKSPSFFVNPARQLWHCFGCGSGSSIFDFVMKIEGVEFGDALRILAAKAGVQLKRENVQLRTERQRLYEICELACKFFEKQLEGSAMGKEAEAYLLKRGISKESIKKWRLGYSPDTWNGLTDFLIGKGYARQEIVKTGLAIEKENNKNDSYDRFRGRIMFPVFGLNSEVVGFGGRVFKQADNKEIAKYINTPQTLLYDKSGILYGLNYAKLAVRKQNQCVVVEGYTDVIMCHQAGYENTVAASGTALTAHHLTILKRYSENLVLAFDMDIAGDSATKRGINGAQEQGFNIKIIESYGFGNEKSDPADIILKDPKQWEESLAKAKSIMDYYIDSAFLHFDAKTPEGKKEIGNVVLPAIKRLANKIEQSFWVQTLSQKLGVKEEAILEELSKIKFQQRASEVAPPAPISGFENKEILGQEGRKKLIEEKIISLILKNPGYITLIPEADYGIFSHKIRQFIEEIKKVVQLQKPAEEGRLKEDFKIIFNSEELNVELKNFLAALALSAELQYQEDGQEEVLLCLLQLKNIALKNNLNVVSDDIKKAEGESDSKKVAELIAKFNQLTKEL</sequence>
<dbReference type="InterPro" id="IPR006295">
    <property type="entry name" value="DNA_primase_DnaG"/>
</dbReference>
<dbReference type="Pfam" id="PF13155">
    <property type="entry name" value="Toprim_2"/>
    <property type="match status" value="1"/>
</dbReference>
<evidence type="ECO:0000256" key="14">
    <source>
        <dbReference type="PIRSR" id="PIRSR002811-1"/>
    </source>
</evidence>
<dbReference type="PANTHER" id="PTHR30313:SF2">
    <property type="entry name" value="DNA PRIMASE"/>
    <property type="match status" value="1"/>
</dbReference>
<dbReference type="Gene3D" id="3.90.580.10">
    <property type="entry name" value="Zinc finger, CHC2-type domain"/>
    <property type="match status" value="1"/>
</dbReference>
<evidence type="ECO:0000256" key="10">
    <source>
        <dbReference type="ARBA" id="ARBA00023125"/>
    </source>
</evidence>
<keyword evidence="1 12" id="KW-0240">DNA-directed RNA polymerase</keyword>
<evidence type="ECO:0000313" key="17">
    <source>
        <dbReference type="Proteomes" id="UP000178820"/>
    </source>
</evidence>
<dbReference type="GO" id="GO:0003899">
    <property type="term" value="F:DNA-directed RNA polymerase activity"/>
    <property type="evidence" value="ECO:0007669"/>
    <property type="project" value="UniProtKB-UniRule"/>
</dbReference>
<dbReference type="InterPro" id="IPR034151">
    <property type="entry name" value="TOPRIM_DnaG_bac"/>
</dbReference>
<evidence type="ECO:0000256" key="4">
    <source>
        <dbReference type="ARBA" id="ARBA00022695"/>
    </source>
</evidence>
<comment type="similarity">
    <text evidence="12 13">Belongs to the DnaG primase family.</text>
</comment>
<dbReference type="Pfam" id="PF01807">
    <property type="entry name" value="Zn_ribbon_DnaG"/>
    <property type="match status" value="1"/>
</dbReference>
<keyword evidence="5 12" id="KW-0235">DNA replication</keyword>
<comment type="domain">
    <text evidence="12">Contains an N-terminal zinc-binding domain, a central core domain that contains the primase activity, and a C-terminal DnaB-binding domain.</text>
</comment>
<dbReference type="PIRSF" id="PIRSF002811">
    <property type="entry name" value="DnaG"/>
    <property type="match status" value="1"/>
</dbReference>
<evidence type="ECO:0000256" key="5">
    <source>
        <dbReference type="ARBA" id="ARBA00022705"/>
    </source>
</evidence>
<evidence type="ECO:0000256" key="8">
    <source>
        <dbReference type="ARBA" id="ARBA00022833"/>
    </source>
</evidence>
<comment type="subunit">
    <text evidence="12">Monomer. Interacts with DnaB.</text>
</comment>
<evidence type="ECO:0000256" key="2">
    <source>
        <dbReference type="ARBA" id="ARBA00022515"/>
    </source>
</evidence>
<dbReference type="GO" id="GO:0000428">
    <property type="term" value="C:DNA-directed RNA polymerase complex"/>
    <property type="evidence" value="ECO:0007669"/>
    <property type="project" value="UniProtKB-KW"/>
</dbReference>
<evidence type="ECO:0000256" key="1">
    <source>
        <dbReference type="ARBA" id="ARBA00022478"/>
    </source>
</evidence>
<accession>A0A1G2I1T0</accession>
<dbReference type="SUPFAM" id="SSF56731">
    <property type="entry name" value="DNA primase core"/>
    <property type="match status" value="1"/>
</dbReference>
<reference evidence="16 17" key="1">
    <citation type="journal article" date="2016" name="Nat. Commun.">
        <title>Thousands of microbial genomes shed light on interconnected biogeochemical processes in an aquifer system.</title>
        <authorList>
            <person name="Anantharaman K."/>
            <person name="Brown C.T."/>
            <person name="Hug L.A."/>
            <person name="Sharon I."/>
            <person name="Castelle C.J."/>
            <person name="Probst A.J."/>
            <person name="Thomas B.C."/>
            <person name="Singh A."/>
            <person name="Wilkins M.J."/>
            <person name="Karaoz U."/>
            <person name="Brodie E.L."/>
            <person name="Williams K.H."/>
            <person name="Hubbard S.S."/>
            <person name="Banfield J.F."/>
        </authorList>
    </citation>
    <scope>NUCLEOTIDE SEQUENCE [LARGE SCALE GENOMIC DNA]</scope>
</reference>
<evidence type="ECO:0000256" key="6">
    <source>
        <dbReference type="ARBA" id="ARBA00022723"/>
    </source>
</evidence>
<keyword evidence="8 12" id="KW-0862">Zinc</keyword>
<feature type="zinc finger region" description="CHC2-type" evidence="12 14">
    <location>
        <begin position="35"/>
        <end position="59"/>
    </location>
</feature>
<dbReference type="GO" id="GO:0008270">
    <property type="term" value="F:zinc ion binding"/>
    <property type="evidence" value="ECO:0007669"/>
    <property type="project" value="UniProtKB-UniRule"/>
</dbReference>
<dbReference type="InterPro" id="IPR013264">
    <property type="entry name" value="DNAG_N"/>
</dbReference>
<dbReference type="SMART" id="SM00493">
    <property type="entry name" value="TOPRIM"/>
    <property type="match status" value="1"/>
</dbReference>
<evidence type="ECO:0000256" key="3">
    <source>
        <dbReference type="ARBA" id="ARBA00022679"/>
    </source>
</evidence>
<dbReference type="InterPro" id="IPR019475">
    <property type="entry name" value="DNA_primase_DnaB-bd"/>
</dbReference>
<dbReference type="PROSITE" id="PS50880">
    <property type="entry name" value="TOPRIM"/>
    <property type="match status" value="1"/>
</dbReference>
<comment type="caution">
    <text evidence="16">The sequence shown here is derived from an EMBL/GenBank/DDBJ whole genome shotgun (WGS) entry which is preliminary data.</text>
</comment>
<organism evidence="16 17">
    <name type="scientific">Candidatus Staskawiczbacteria bacterium RIFCSPHIGHO2_02_FULL_42_22</name>
    <dbReference type="NCBI Taxonomy" id="1802207"/>
    <lineage>
        <taxon>Bacteria</taxon>
        <taxon>Candidatus Staskawicziibacteriota</taxon>
    </lineage>
</organism>
<keyword evidence="4 12" id="KW-0548">Nucleotidyltransferase</keyword>
<keyword evidence="9" id="KW-0460">Magnesium</keyword>
<dbReference type="GO" id="GO:1990077">
    <property type="term" value="C:primosome complex"/>
    <property type="evidence" value="ECO:0007669"/>
    <property type="project" value="UniProtKB-KW"/>
</dbReference>
<dbReference type="GO" id="GO:0006269">
    <property type="term" value="P:DNA replication, synthesis of primer"/>
    <property type="evidence" value="ECO:0007669"/>
    <property type="project" value="UniProtKB-UniRule"/>
</dbReference>
<evidence type="ECO:0000256" key="12">
    <source>
        <dbReference type="HAMAP-Rule" id="MF_00974"/>
    </source>
</evidence>
<dbReference type="Pfam" id="PF10410">
    <property type="entry name" value="DnaB_bind"/>
    <property type="match status" value="1"/>
</dbReference>
<feature type="domain" description="Toprim" evidence="15">
    <location>
        <begin position="256"/>
        <end position="337"/>
    </location>
</feature>
<evidence type="ECO:0000256" key="7">
    <source>
        <dbReference type="ARBA" id="ARBA00022771"/>
    </source>
</evidence>
<dbReference type="Gene3D" id="3.40.1360.10">
    <property type="match status" value="1"/>
</dbReference>
<dbReference type="PANTHER" id="PTHR30313">
    <property type="entry name" value="DNA PRIMASE"/>
    <property type="match status" value="1"/>
</dbReference>
<dbReference type="InterPro" id="IPR002694">
    <property type="entry name" value="Znf_CHC2"/>
</dbReference>
<dbReference type="Pfam" id="PF08275">
    <property type="entry name" value="DNAG_N"/>
    <property type="match status" value="1"/>
</dbReference>
<dbReference type="EMBL" id="MHOT01000018">
    <property type="protein sequence ID" value="OGZ68774.1"/>
    <property type="molecule type" value="Genomic_DNA"/>
</dbReference>
<dbReference type="SMART" id="SM00400">
    <property type="entry name" value="ZnF_CHCC"/>
    <property type="match status" value="1"/>
</dbReference>
<dbReference type="NCBIfam" id="TIGR01391">
    <property type="entry name" value="dnaG"/>
    <property type="match status" value="1"/>
</dbReference>